<keyword evidence="3" id="KW-0813">Transport</keyword>
<evidence type="ECO:0000256" key="16">
    <source>
        <dbReference type="SAM" id="Phobius"/>
    </source>
</evidence>
<dbReference type="GO" id="GO:0031902">
    <property type="term" value="C:late endosome membrane"/>
    <property type="evidence" value="ECO:0007669"/>
    <property type="project" value="UniProtKB-SubCell"/>
</dbReference>
<dbReference type="Proteomes" id="UP000007875">
    <property type="component" value="Unassembled WGS sequence"/>
</dbReference>
<dbReference type="eggNOG" id="KOG0859">
    <property type="taxonomic scope" value="Eukaryota"/>
</dbReference>
<dbReference type="InterPro" id="IPR042855">
    <property type="entry name" value="V_SNARE_CC"/>
</dbReference>
<dbReference type="GO" id="GO:0030670">
    <property type="term" value="C:phagocytic vesicle membrane"/>
    <property type="evidence" value="ECO:0007669"/>
    <property type="project" value="UniProtKB-SubCell"/>
</dbReference>
<dbReference type="FunCoup" id="H2ZCI1">
    <property type="interactions" value="464"/>
</dbReference>
<reference evidence="21" key="1">
    <citation type="submission" date="2003-08" db="EMBL/GenBank/DDBJ databases">
        <authorList>
            <person name="Birren B."/>
            <person name="Nusbaum C."/>
            <person name="Abebe A."/>
            <person name="Abouelleil A."/>
            <person name="Adekoya E."/>
            <person name="Ait-zahra M."/>
            <person name="Allen N."/>
            <person name="Allen T."/>
            <person name="An P."/>
            <person name="Anderson M."/>
            <person name="Anderson S."/>
            <person name="Arachchi H."/>
            <person name="Armbruster J."/>
            <person name="Bachantsang P."/>
            <person name="Baldwin J."/>
            <person name="Barry A."/>
            <person name="Bayul T."/>
            <person name="Blitshsteyn B."/>
            <person name="Bloom T."/>
            <person name="Blye J."/>
            <person name="Boguslavskiy L."/>
            <person name="Borowsky M."/>
            <person name="Boukhgalter B."/>
            <person name="Brunache A."/>
            <person name="Butler J."/>
            <person name="Calixte N."/>
            <person name="Calvo S."/>
            <person name="Camarata J."/>
            <person name="Campo K."/>
            <person name="Chang J."/>
            <person name="Cheshatsang Y."/>
            <person name="Citroen M."/>
            <person name="Collymore A."/>
            <person name="Considine T."/>
            <person name="Cook A."/>
            <person name="Cooke P."/>
            <person name="Corum B."/>
            <person name="Cuomo C."/>
            <person name="David R."/>
            <person name="Dawoe T."/>
            <person name="Degray S."/>
            <person name="Dodge S."/>
            <person name="Dooley K."/>
            <person name="Dorje P."/>
            <person name="Dorjee K."/>
            <person name="Dorris L."/>
            <person name="Duffey N."/>
            <person name="Dupes A."/>
            <person name="Elkins T."/>
            <person name="Engels R."/>
            <person name="Erickson J."/>
            <person name="Farina A."/>
            <person name="Faro S."/>
            <person name="Ferreira P."/>
            <person name="Fischer H."/>
            <person name="Fitzgerald M."/>
            <person name="Foley K."/>
            <person name="Gage D."/>
            <person name="Galagan J."/>
            <person name="Gearin G."/>
            <person name="Gnerre S."/>
            <person name="Gnirke A."/>
            <person name="Goyette A."/>
            <person name="Graham J."/>
            <person name="Grandbois E."/>
            <person name="Gyaltsen K."/>
            <person name="Hafez N."/>
            <person name="Hagopian D."/>
            <person name="Hagos B."/>
            <person name="Hall J."/>
            <person name="Hatcher B."/>
            <person name="Heller A."/>
            <person name="Higgins H."/>
            <person name="Honan T."/>
            <person name="Horn A."/>
            <person name="Houde N."/>
            <person name="Hughes L."/>
            <person name="Hulme W."/>
            <person name="Husby E."/>
            <person name="Iliev I."/>
            <person name="Jaffe D."/>
            <person name="Jones C."/>
            <person name="Kamal M."/>
            <person name="Kamat A."/>
            <person name="Kamvysselis M."/>
            <person name="Karlsson E."/>
            <person name="Kells C."/>
            <person name="Kieu A."/>
            <person name="Kisner P."/>
            <person name="Kodira C."/>
            <person name="Kulbokas E."/>
            <person name="Labutti K."/>
            <person name="Lama D."/>
            <person name="Landers T."/>
            <person name="Leger J."/>
            <person name="Levine S."/>
            <person name="Lewis D."/>
            <person name="Lewis T."/>
            <person name="Lindblad-toh K."/>
            <person name="Liu X."/>
            <person name="Lokyitsang T."/>
            <person name="Lokyitsang Y."/>
            <person name="Lucien O."/>
            <person name="Lui A."/>
            <person name="Ma L.J."/>
            <person name="Mabbitt R."/>
            <person name="Macdonald J."/>
            <person name="Maclean C."/>
            <person name="Major J."/>
            <person name="Manning J."/>
            <person name="Marabella R."/>
            <person name="Maru K."/>
            <person name="Matthews C."/>
            <person name="Mauceli E."/>
            <person name="Mccarthy M."/>
            <person name="Mcdonough S."/>
            <person name="Mcghee T."/>
            <person name="Meldrim J."/>
            <person name="Meneus L."/>
            <person name="Mesirov J."/>
            <person name="Mihalev A."/>
            <person name="Mihova T."/>
            <person name="Mikkelsen T."/>
            <person name="Mlenga V."/>
            <person name="Moru K."/>
            <person name="Mozes J."/>
            <person name="Mulrain L."/>
            <person name="Munson G."/>
            <person name="Naylor J."/>
            <person name="Newes C."/>
            <person name="Nguyen C."/>
            <person name="Nguyen N."/>
            <person name="Nguyen T."/>
            <person name="Nicol R."/>
            <person name="Nielsen C."/>
            <person name="Nizzari M."/>
            <person name="Norbu C."/>
            <person name="Norbu N."/>
            <person name="O'donnell P."/>
            <person name="Okoawo O."/>
            <person name="O'leary S."/>
            <person name="Omotosho B."/>
            <person name="O'neill K."/>
            <person name="Osman S."/>
            <person name="Parker S."/>
            <person name="Perrin D."/>
            <person name="Phunkhang P."/>
            <person name="Piqani B."/>
            <person name="Purcell S."/>
            <person name="Rachupka T."/>
            <person name="Ramasamy U."/>
            <person name="Rameau R."/>
            <person name="Ray V."/>
            <person name="Raymond C."/>
            <person name="Retta R."/>
            <person name="Richardson S."/>
            <person name="Rise C."/>
            <person name="Rodriguez J."/>
            <person name="Rogers J."/>
            <person name="Rogov P."/>
            <person name="Rutman M."/>
            <person name="Schupbach R."/>
            <person name="Seaman C."/>
            <person name="Settipalli S."/>
            <person name="Sharpe T."/>
            <person name="Sheridan J."/>
            <person name="Sherpa N."/>
            <person name="Shi J."/>
            <person name="Smirnov S."/>
            <person name="Smith C."/>
            <person name="Sougnez C."/>
            <person name="Spencer B."/>
            <person name="Stalker J."/>
            <person name="Stange-thomann N."/>
            <person name="Stavropoulos S."/>
            <person name="Stetson K."/>
            <person name="Stone C."/>
            <person name="Stone S."/>
            <person name="Stubbs M."/>
            <person name="Talamas J."/>
            <person name="Tchuinga P."/>
            <person name="Tenzing P."/>
            <person name="Tesfaye S."/>
            <person name="Theodore J."/>
            <person name="Thoulutsang Y."/>
            <person name="Topham K."/>
            <person name="Towey S."/>
            <person name="Tsamla T."/>
            <person name="Tsomo N."/>
            <person name="Vallee D."/>
            <person name="Vassiliev H."/>
            <person name="Venkataraman V."/>
            <person name="Vinson J."/>
            <person name="Vo A."/>
            <person name="Wade C."/>
            <person name="Wang S."/>
            <person name="Wangchuk T."/>
            <person name="Wangdi T."/>
            <person name="Whittaker C."/>
            <person name="Wilkinson J."/>
            <person name="Wu Y."/>
            <person name="Wyman D."/>
            <person name="Yadav S."/>
            <person name="Yang S."/>
            <person name="Yang X."/>
            <person name="Yeager S."/>
            <person name="Yee E."/>
            <person name="Young G."/>
            <person name="Zainoun J."/>
            <person name="Zembeck L."/>
            <person name="Zimmer A."/>
            <person name="Zody M."/>
            <person name="Lander E."/>
        </authorList>
    </citation>
    <scope>NUCLEOTIDE SEQUENCE [LARGE SCALE GENOMIC DNA]</scope>
</reference>
<dbReference type="CDD" id="cd15871">
    <property type="entry name" value="R-SNARE_VAMP7"/>
    <property type="match status" value="1"/>
</dbReference>
<evidence type="ECO:0000259" key="19">
    <source>
        <dbReference type="PROSITE" id="PS50892"/>
    </source>
</evidence>
<evidence type="ECO:0000256" key="13">
    <source>
        <dbReference type="ARBA" id="ARBA00039269"/>
    </source>
</evidence>
<evidence type="ECO:0000256" key="10">
    <source>
        <dbReference type="ARBA" id="ARBA00037845"/>
    </source>
</evidence>
<reference evidence="20" key="2">
    <citation type="submission" date="2025-08" db="UniProtKB">
        <authorList>
            <consortium name="Ensembl"/>
        </authorList>
    </citation>
    <scope>IDENTIFICATION</scope>
</reference>
<evidence type="ECO:0000256" key="6">
    <source>
        <dbReference type="ARBA" id="ARBA00022989"/>
    </source>
</evidence>
<dbReference type="GO" id="GO:0030658">
    <property type="term" value="C:transport vesicle membrane"/>
    <property type="evidence" value="ECO:0007669"/>
    <property type="project" value="UniProtKB-SubCell"/>
</dbReference>
<evidence type="ECO:0000256" key="8">
    <source>
        <dbReference type="ARBA" id="ARBA00037801"/>
    </source>
</evidence>
<dbReference type="GO" id="GO:0006887">
    <property type="term" value="P:exocytosis"/>
    <property type="evidence" value="ECO:0007669"/>
    <property type="project" value="TreeGrafter"/>
</dbReference>
<evidence type="ECO:0000256" key="11">
    <source>
        <dbReference type="ARBA" id="ARBA00037863"/>
    </source>
</evidence>
<keyword evidence="15" id="KW-0175">Coiled coil</keyword>
<feature type="domain" description="V-SNARE coiled-coil homology" evidence="19">
    <location>
        <begin position="126"/>
        <end position="186"/>
    </location>
</feature>
<dbReference type="Gene3D" id="1.20.5.110">
    <property type="match status" value="1"/>
</dbReference>
<dbReference type="GO" id="GO:0005484">
    <property type="term" value="F:SNAP receptor activity"/>
    <property type="evidence" value="ECO:0007669"/>
    <property type="project" value="TreeGrafter"/>
</dbReference>
<dbReference type="GO" id="GO:0005789">
    <property type="term" value="C:endoplasmic reticulum membrane"/>
    <property type="evidence" value="ECO:0007669"/>
    <property type="project" value="UniProtKB-SubCell"/>
</dbReference>
<dbReference type="PROSITE" id="PS50892">
    <property type="entry name" value="V_SNARE"/>
    <property type="match status" value="1"/>
</dbReference>
<dbReference type="InterPro" id="IPR010908">
    <property type="entry name" value="Longin_dom"/>
</dbReference>
<dbReference type="PROSITE" id="PS50859">
    <property type="entry name" value="LONGIN"/>
    <property type="match status" value="1"/>
</dbReference>
<feature type="signal peptide" evidence="17">
    <location>
        <begin position="1"/>
        <end position="16"/>
    </location>
</feature>
<feature type="domain" description="Longin" evidence="18">
    <location>
        <begin position="7"/>
        <end position="110"/>
    </location>
</feature>
<evidence type="ECO:0000313" key="20">
    <source>
        <dbReference type="Ensembl" id="ENSCSAVP00000015297.1"/>
    </source>
</evidence>
<dbReference type="CDD" id="cd14824">
    <property type="entry name" value="Longin"/>
    <property type="match status" value="1"/>
</dbReference>
<dbReference type="Pfam" id="PF00957">
    <property type="entry name" value="Synaptobrevin"/>
    <property type="match status" value="1"/>
</dbReference>
<dbReference type="PANTHER" id="PTHR21136">
    <property type="entry name" value="SNARE PROTEINS"/>
    <property type="match status" value="1"/>
</dbReference>
<dbReference type="SUPFAM" id="SSF64356">
    <property type="entry name" value="SNARE-like"/>
    <property type="match status" value="1"/>
</dbReference>
<evidence type="ECO:0000256" key="14">
    <source>
        <dbReference type="ARBA" id="ARBA00042194"/>
    </source>
</evidence>
<dbReference type="GO" id="GO:0006906">
    <property type="term" value="P:vesicle fusion"/>
    <property type="evidence" value="ECO:0007669"/>
    <property type="project" value="TreeGrafter"/>
</dbReference>
<keyword evidence="17" id="KW-0732">Signal</keyword>
<evidence type="ECO:0000256" key="4">
    <source>
        <dbReference type="ARBA" id="ARBA00022692"/>
    </source>
</evidence>
<keyword evidence="6 16" id="KW-1133">Transmembrane helix</keyword>
<dbReference type="FunFam" id="3.30.450.50:FF:000015">
    <property type="entry name" value="Synaptobrevin 2 isoform 1"/>
    <property type="match status" value="1"/>
</dbReference>
<dbReference type="OMA" id="NTKLMIM"/>
<evidence type="ECO:0000256" key="2">
    <source>
        <dbReference type="ARBA" id="ARBA00008025"/>
    </source>
</evidence>
<dbReference type="STRING" id="51511.ENSCSAVP00000015297"/>
<dbReference type="Ensembl" id="ENSCSAVT00000015472.1">
    <property type="protein sequence ID" value="ENSCSAVP00000015297.1"/>
    <property type="gene ID" value="ENSCSAVG00000008979.1"/>
</dbReference>
<dbReference type="GO" id="GO:0005794">
    <property type="term" value="C:Golgi apparatus"/>
    <property type="evidence" value="ECO:0007669"/>
    <property type="project" value="UniProtKB-SubCell"/>
</dbReference>
<evidence type="ECO:0000256" key="9">
    <source>
        <dbReference type="ARBA" id="ARBA00037803"/>
    </source>
</evidence>
<keyword evidence="4 16" id="KW-0812">Transmembrane</keyword>
<organism evidence="20 21">
    <name type="scientific">Ciona savignyi</name>
    <name type="common">Pacific transparent sea squirt</name>
    <dbReference type="NCBI Taxonomy" id="51511"/>
    <lineage>
        <taxon>Eukaryota</taxon>
        <taxon>Metazoa</taxon>
        <taxon>Chordata</taxon>
        <taxon>Tunicata</taxon>
        <taxon>Ascidiacea</taxon>
        <taxon>Phlebobranchia</taxon>
        <taxon>Cionidae</taxon>
        <taxon>Ciona</taxon>
    </lineage>
</organism>
<sequence>MAILFSIIARGTTVLARYASCAGNFQEVIEQILVKISSNDAKLTYSHGSYLFHYICDDRIVYMAITEDDFERSKAFRYLSDIRRKFQTTYGKNVHTALPYAMDTDFARVMMVQMKRFSRNEEAENKMDEVQGQLDDLKGIMVKNIDSIASRGENLNLLVDKTEDLSESAVTFKKQSTSLRRKLWWKNVKITVILAIVGILVLYFLISAGCGGLNWPRCVHHGNKTGT</sequence>
<comment type="similarity">
    <text evidence="2">Belongs to the synaptobrevin family.</text>
</comment>
<dbReference type="Gene3D" id="3.30.450.50">
    <property type="entry name" value="Longin domain"/>
    <property type="match status" value="1"/>
</dbReference>
<evidence type="ECO:0000256" key="1">
    <source>
        <dbReference type="ARBA" id="ARBA00004163"/>
    </source>
</evidence>
<keyword evidence="5" id="KW-0653">Protein transport</keyword>
<dbReference type="AlphaFoldDB" id="H2ZCI1"/>
<dbReference type="FunFam" id="1.20.5.110:FF:000004">
    <property type="entry name" value="Vesicle-associated membrane protein 7"/>
    <property type="match status" value="1"/>
</dbReference>
<evidence type="ECO:0000256" key="5">
    <source>
        <dbReference type="ARBA" id="ARBA00022927"/>
    </source>
</evidence>
<dbReference type="HOGENOM" id="CLU_064620_1_1_1"/>
<evidence type="ECO:0000256" key="12">
    <source>
        <dbReference type="ARBA" id="ARBA00037875"/>
    </source>
</evidence>
<dbReference type="InterPro" id="IPR001388">
    <property type="entry name" value="Synaptobrevin-like"/>
</dbReference>
<evidence type="ECO:0000259" key="18">
    <source>
        <dbReference type="PROSITE" id="PS50859"/>
    </source>
</evidence>
<comment type="subcellular location">
    <subcellularLocation>
        <location evidence="12">Cytoplasmic vesicle</location>
        <location evidence="12">Phagosome membrane</location>
        <topology evidence="12">Single-pass type IV membrane protein</topology>
    </subcellularLocation>
    <subcellularLocation>
        <location evidence="9">Cytoplasmic vesicle</location>
        <location evidence="9">Secretory vesicle membrane</location>
        <topology evidence="9">Single-pass type IV membrane protein</topology>
    </subcellularLocation>
    <subcellularLocation>
        <location evidence="1">Endoplasmic reticulum membrane</location>
        <topology evidence="1">Single-pass type IV membrane protein</topology>
    </subcellularLocation>
    <subcellularLocation>
        <location evidence="8">Golgi apparatus</location>
        <location evidence="8">trans-Golgi network membrane</location>
        <topology evidence="8">Single-pass type IV membrane protein</topology>
    </subcellularLocation>
    <subcellularLocation>
        <location evidence="10">Late endosome membrane</location>
        <topology evidence="10">Single-pass type IV membrane protein</topology>
    </subcellularLocation>
    <subcellularLocation>
        <location evidence="11">Lysosome membrane</location>
        <topology evidence="11">Single-pass type IV membrane protein</topology>
    </subcellularLocation>
</comment>
<dbReference type="SUPFAM" id="SSF58038">
    <property type="entry name" value="SNARE fusion complex"/>
    <property type="match status" value="1"/>
</dbReference>
<dbReference type="InterPro" id="IPR051097">
    <property type="entry name" value="Synaptobrevin-like_transport"/>
</dbReference>
<dbReference type="InParanoid" id="H2ZCI1"/>
<proteinExistence type="inferred from homology"/>
<dbReference type="GO" id="GO:0015031">
    <property type="term" value="P:protein transport"/>
    <property type="evidence" value="ECO:0007669"/>
    <property type="project" value="UniProtKB-KW"/>
</dbReference>
<dbReference type="GO" id="GO:0031201">
    <property type="term" value="C:SNARE complex"/>
    <property type="evidence" value="ECO:0007669"/>
    <property type="project" value="TreeGrafter"/>
</dbReference>
<keyword evidence="21" id="KW-1185">Reference proteome</keyword>
<reference evidence="20" key="3">
    <citation type="submission" date="2025-09" db="UniProtKB">
        <authorList>
            <consortium name="Ensembl"/>
        </authorList>
    </citation>
    <scope>IDENTIFICATION</scope>
</reference>
<name>H2ZCI1_CIOSA</name>
<accession>H2ZCI1</accession>
<dbReference type="SMART" id="SM01270">
    <property type="entry name" value="Longin"/>
    <property type="match status" value="1"/>
</dbReference>
<dbReference type="GO" id="GO:0005765">
    <property type="term" value="C:lysosomal membrane"/>
    <property type="evidence" value="ECO:0007669"/>
    <property type="project" value="UniProtKB-SubCell"/>
</dbReference>
<dbReference type="InterPro" id="IPR011012">
    <property type="entry name" value="Longin-like_dom_sf"/>
</dbReference>
<dbReference type="Pfam" id="PF13774">
    <property type="entry name" value="Longin"/>
    <property type="match status" value="1"/>
</dbReference>
<evidence type="ECO:0000256" key="7">
    <source>
        <dbReference type="ARBA" id="ARBA00023136"/>
    </source>
</evidence>
<feature type="transmembrane region" description="Helical" evidence="16">
    <location>
        <begin position="183"/>
        <end position="206"/>
    </location>
</feature>
<feature type="chain" id="PRO_5003579200" description="Vesicle-associated membrane protein 7" evidence="17">
    <location>
        <begin position="17"/>
        <end position="227"/>
    </location>
</feature>
<dbReference type="PRINTS" id="PR00219">
    <property type="entry name" value="SYNAPTOBREVN"/>
</dbReference>
<dbReference type="GO" id="GO:0000149">
    <property type="term" value="F:SNARE binding"/>
    <property type="evidence" value="ECO:0007669"/>
    <property type="project" value="TreeGrafter"/>
</dbReference>
<dbReference type="PANTHER" id="PTHR21136:SF179">
    <property type="entry name" value="VESICLE ASSOCIATED MEMBRANE PROTEIN 7-RELATED"/>
    <property type="match status" value="1"/>
</dbReference>
<protein>
    <recommendedName>
        <fullName evidence="13">Vesicle-associated membrane protein 7</fullName>
    </recommendedName>
    <alternativeName>
        <fullName evidence="14">Synaptobrevin-like protein 1</fullName>
    </alternativeName>
</protein>
<dbReference type="GeneTree" id="ENSGT00510000047733"/>
<keyword evidence="7 16" id="KW-0472">Membrane</keyword>
<evidence type="ECO:0000256" key="3">
    <source>
        <dbReference type="ARBA" id="ARBA00022448"/>
    </source>
</evidence>
<evidence type="ECO:0000256" key="15">
    <source>
        <dbReference type="PROSITE-ProRule" id="PRU00290"/>
    </source>
</evidence>
<evidence type="ECO:0000313" key="21">
    <source>
        <dbReference type="Proteomes" id="UP000007875"/>
    </source>
</evidence>
<evidence type="ECO:0000256" key="17">
    <source>
        <dbReference type="SAM" id="SignalP"/>
    </source>
</evidence>